<protein>
    <submittedName>
        <fullName evidence="2">Uncharacterized protein</fullName>
    </submittedName>
</protein>
<dbReference type="OrthoDB" id="7358562at2759"/>
<proteinExistence type="predicted"/>
<dbReference type="InterPro" id="IPR036846">
    <property type="entry name" value="GM2-AP_sf"/>
</dbReference>
<keyword evidence="3" id="KW-1185">Reference proteome</keyword>
<organism evidence="2 3">
    <name type="scientific">Eumeta variegata</name>
    <name type="common">Bagworm moth</name>
    <name type="synonym">Eumeta japonica</name>
    <dbReference type="NCBI Taxonomy" id="151549"/>
    <lineage>
        <taxon>Eukaryota</taxon>
        <taxon>Metazoa</taxon>
        <taxon>Ecdysozoa</taxon>
        <taxon>Arthropoda</taxon>
        <taxon>Hexapoda</taxon>
        <taxon>Insecta</taxon>
        <taxon>Pterygota</taxon>
        <taxon>Neoptera</taxon>
        <taxon>Endopterygota</taxon>
        <taxon>Lepidoptera</taxon>
        <taxon>Glossata</taxon>
        <taxon>Ditrysia</taxon>
        <taxon>Tineoidea</taxon>
        <taxon>Psychidae</taxon>
        <taxon>Oiketicinae</taxon>
        <taxon>Eumeta</taxon>
    </lineage>
</organism>
<keyword evidence="1" id="KW-0732">Signal</keyword>
<sequence>MCGMRVVVGRMSNLGGSLGIKVKRKRGAKSKDRCESFLRKGILRLPWDSTFTSNLVTMRPPGERHYTVEFQGKVEDCPEFVNTVIDFTKVKVDSEKDASYLSGSMEFKEVLHPGIAMLIKVYKEEGTNRELFNLVEGDICKHIKDKEAPWHPLMEAMNISTCPIRSGNYDVLDFKVDMSDIERFISHELCGDYYIELAFVKAAAGAGPVEVPGDTVSCHSLSVSLKELMDADCRK</sequence>
<comment type="caution">
    <text evidence="2">The sequence shown here is derived from an EMBL/GenBank/DDBJ whole genome shotgun (WGS) entry which is preliminary data.</text>
</comment>
<gene>
    <name evidence="2" type="ORF">EVAR_18759_1</name>
</gene>
<dbReference type="Gene3D" id="2.70.220.10">
    <property type="entry name" value="Ganglioside GM2 activator"/>
    <property type="match status" value="1"/>
</dbReference>
<evidence type="ECO:0000256" key="1">
    <source>
        <dbReference type="ARBA" id="ARBA00022729"/>
    </source>
</evidence>
<reference evidence="2 3" key="1">
    <citation type="journal article" date="2019" name="Commun. Biol.">
        <title>The bagworm genome reveals a unique fibroin gene that provides high tensile strength.</title>
        <authorList>
            <person name="Kono N."/>
            <person name="Nakamura H."/>
            <person name="Ohtoshi R."/>
            <person name="Tomita M."/>
            <person name="Numata K."/>
            <person name="Arakawa K."/>
        </authorList>
    </citation>
    <scope>NUCLEOTIDE SEQUENCE [LARGE SCALE GENOMIC DNA]</scope>
</reference>
<evidence type="ECO:0000313" key="2">
    <source>
        <dbReference type="EMBL" id="GBP27564.1"/>
    </source>
</evidence>
<dbReference type="Proteomes" id="UP000299102">
    <property type="component" value="Unassembled WGS sequence"/>
</dbReference>
<name>A0A4C1UNZ9_EUMVA</name>
<accession>A0A4C1UNZ9</accession>
<dbReference type="AlphaFoldDB" id="A0A4C1UNZ9"/>
<dbReference type="EMBL" id="BGZK01000195">
    <property type="protein sequence ID" value="GBP27564.1"/>
    <property type="molecule type" value="Genomic_DNA"/>
</dbReference>
<evidence type="ECO:0000313" key="3">
    <source>
        <dbReference type="Proteomes" id="UP000299102"/>
    </source>
</evidence>